<reference evidence="1 2" key="2">
    <citation type="submission" date="2017-10" db="EMBL/GenBank/DDBJ databases">
        <title>Extensive intraspecific genome diversity in a model arbuscular mycorrhizal fungus.</title>
        <authorList>
            <person name="Chen E.C.H."/>
            <person name="Morin E."/>
            <person name="Baudet D."/>
            <person name="Noel J."/>
            <person name="Ndikumana S."/>
            <person name="Charron P."/>
            <person name="St-Onge C."/>
            <person name="Giorgi J."/>
            <person name="Grigoriev I.V."/>
            <person name="Roux C."/>
            <person name="Martin F.M."/>
            <person name="Corradi N."/>
        </authorList>
    </citation>
    <scope>NUCLEOTIDE SEQUENCE [LARGE SCALE GENOMIC DNA]</scope>
    <source>
        <strain evidence="1 2">C2</strain>
    </source>
</reference>
<dbReference type="Proteomes" id="UP000233469">
    <property type="component" value="Unassembled WGS sequence"/>
</dbReference>
<name>A0A2N1MSS3_9GLOM</name>
<dbReference type="EMBL" id="LLXL01001394">
    <property type="protein sequence ID" value="PKK64701.1"/>
    <property type="molecule type" value="Genomic_DNA"/>
</dbReference>
<organism evidence="1 2">
    <name type="scientific">Rhizophagus irregularis</name>
    <dbReference type="NCBI Taxonomy" id="588596"/>
    <lineage>
        <taxon>Eukaryota</taxon>
        <taxon>Fungi</taxon>
        <taxon>Fungi incertae sedis</taxon>
        <taxon>Mucoromycota</taxon>
        <taxon>Glomeromycotina</taxon>
        <taxon>Glomeromycetes</taxon>
        <taxon>Glomerales</taxon>
        <taxon>Glomeraceae</taxon>
        <taxon>Rhizophagus</taxon>
    </lineage>
</organism>
<accession>A0A2N1MSS3</accession>
<protein>
    <submittedName>
        <fullName evidence="1">Uncharacterized protein</fullName>
    </submittedName>
</protein>
<proteinExistence type="predicted"/>
<comment type="caution">
    <text evidence="1">The sequence shown here is derived from an EMBL/GenBank/DDBJ whole genome shotgun (WGS) entry which is preliminary data.</text>
</comment>
<evidence type="ECO:0000313" key="2">
    <source>
        <dbReference type="Proteomes" id="UP000233469"/>
    </source>
</evidence>
<dbReference type="VEuPathDB" id="FungiDB:FUN_011463"/>
<sequence>MSSECNKDIHVLFFDTYEPILADEVTTVKLSVNNTLNLKALLLTIEEEFNQTCILVFMILEEIEVAIFSYQRSCWLMSYILDFYSFVIKLDEETKFIRNILLSNQDSGLSMVDSGKIQLTVPIFQTVNPKGYISYTSIILARTLTHMGGFGSLDRNVDHFAQN</sequence>
<dbReference type="AlphaFoldDB" id="A0A2N1MSS3"/>
<reference evidence="1 2" key="1">
    <citation type="submission" date="2016-04" db="EMBL/GenBank/DDBJ databases">
        <title>Genome analyses suggest a sexual origin of heterokaryosis in a supposedly ancient asexual fungus.</title>
        <authorList>
            <person name="Ropars J."/>
            <person name="Sedzielewska K."/>
            <person name="Noel J."/>
            <person name="Charron P."/>
            <person name="Farinelli L."/>
            <person name="Marton T."/>
            <person name="Kruger M."/>
            <person name="Pelin A."/>
            <person name="Brachmann A."/>
            <person name="Corradi N."/>
        </authorList>
    </citation>
    <scope>NUCLEOTIDE SEQUENCE [LARGE SCALE GENOMIC DNA]</scope>
    <source>
        <strain evidence="1 2">C2</strain>
    </source>
</reference>
<gene>
    <name evidence="1" type="ORF">RhiirC2_716090</name>
</gene>
<evidence type="ECO:0000313" key="1">
    <source>
        <dbReference type="EMBL" id="PKK64701.1"/>
    </source>
</evidence>